<dbReference type="PRINTS" id="PR01415">
    <property type="entry name" value="ANKYRIN"/>
</dbReference>
<accession>A0A2K1R2Y9</accession>
<feature type="repeat" description="ANK" evidence="3">
    <location>
        <begin position="523"/>
        <end position="555"/>
    </location>
</feature>
<feature type="repeat" description="ANK" evidence="3">
    <location>
        <begin position="1350"/>
        <end position="1378"/>
    </location>
</feature>
<evidence type="ECO:0000256" key="1">
    <source>
        <dbReference type="ARBA" id="ARBA00022737"/>
    </source>
</evidence>
<comment type="caution">
    <text evidence="5">The sequence shown here is derived from an EMBL/GenBank/DDBJ whole genome shotgun (WGS) entry which is preliminary data.</text>
</comment>
<dbReference type="SUPFAM" id="SSF48403">
    <property type="entry name" value="Ankyrin repeat"/>
    <property type="match status" value="3"/>
</dbReference>
<feature type="repeat" description="ANK" evidence="3">
    <location>
        <begin position="1285"/>
        <end position="1317"/>
    </location>
</feature>
<feature type="repeat" description="ANK" evidence="3">
    <location>
        <begin position="589"/>
        <end position="621"/>
    </location>
</feature>
<feature type="repeat" description="ANK" evidence="3">
    <location>
        <begin position="1219"/>
        <end position="1251"/>
    </location>
</feature>
<proteinExistence type="predicted"/>
<feature type="repeat" description="ANK" evidence="3">
    <location>
        <begin position="1003"/>
        <end position="1035"/>
    </location>
</feature>
<evidence type="ECO:0000256" key="3">
    <source>
        <dbReference type="PROSITE-ProRule" id="PRU00023"/>
    </source>
</evidence>
<dbReference type="Proteomes" id="UP000243797">
    <property type="component" value="Unassembled WGS sequence"/>
</dbReference>
<feature type="domain" description="Nephrocystin 3-like N-terminal" evidence="4">
    <location>
        <begin position="57"/>
        <end position="220"/>
    </location>
</feature>
<organism evidence="5 6">
    <name type="scientific">Sphaceloma murrayae</name>
    <dbReference type="NCBI Taxonomy" id="2082308"/>
    <lineage>
        <taxon>Eukaryota</taxon>
        <taxon>Fungi</taxon>
        <taxon>Dikarya</taxon>
        <taxon>Ascomycota</taxon>
        <taxon>Pezizomycotina</taxon>
        <taxon>Dothideomycetes</taxon>
        <taxon>Dothideomycetidae</taxon>
        <taxon>Myriangiales</taxon>
        <taxon>Elsinoaceae</taxon>
        <taxon>Sphaceloma</taxon>
    </lineage>
</organism>
<dbReference type="STRING" id="2082308.A0A2K1R2Y9"/>
<evidence type="ECO:0000256" key="2">
    <source>
        <dbReference type="ARBA" id="ARBA00023043"/>
    </source>
</evidence>
<dbReference type="OrthoDB" id="427518at2759"/>
<keyword evidence="1" id="KW-0677">Repeat</keyword>
<feature type="repeat" description="ANK" evidence="3">
    <location>
        <begin position="974"/>
        <end position="1002"/>
    </location>
</feature>
<evidence type="ECO:0000313" key="6">
    <source>
        <dbReference type="Proteomes" id="UP000243797"/>
    </source>
</evidence>
<gene>
    <name evidence="5" type="ORF">CAC42_1506</name>
</gene>
<protein>
    <recommendedName>
        <fullName evidence="4">Nephrocystin 3-like N-terminal domain-containing protein</fullName>
    </recommendedName>
</protein>
<dbReference type="InterPro" id="IPR027417">
    <property type="entry name" value="P-loop_NTPase"/>
</dbReference>
<name>A0A2K1R2Y9_9PEZI</name>
<keyword evidence="6" id="KW-1185">Reference proteome</keyword>
<keyword evidence="2 3" id="KW-0040">ANK repeat</keyword>
<dbReference type="SUPFAM" id="SSF52540">
    <property type="entry name" value="P-loop containing nucleoside triphosphate hydrolases"/>
    <property type="match status" value="1"/>
</dbReference>
<feature type="repeat" description="ANK" evidence="3">
    <location>
        <begin position="671"/>
        <end position="699"/>
    </location>
</feature>
<dbReference type="PANTHER" id="PTHR24198">
    <property type="entry name" value="ANKYRIN REPEAT AND PROTEIN KINASE DOMAIN-CONTAINING PROTEIN"/>
    <property type="match status" value="1"/>
</dbReference>
<dbReference type="Pfam" id="PF24883">
    <property type="entry name" value="NPHP3_N"/>
    <property type="match status" value="1"/>
</dbReference>
<feature type="repeat" description="ANK" evidence="3">
    <location>
        <begin position="1049"/>
        <end position="1077"/>
    </location>
</feature>
<sequence>MAESSTAEGRLKLWNHVMENLDSRLKTESSDKVQPLLGSSLSHETCKACSTSPAAPGTCEWLFDRPDYQHFLTSPGSALLLVTAEPGLGKTVLARSIIDREQANESRVTTCHFSFSKRDDEKDQLSTALKAVLHQLSSSLPNIVSLFVANKQRQHDDASGDAALLWRTLCSANENAQQPMLLVLDGLDECDIEGQKLLWRLMHKLQRERRSKLKILVTQRPGAELDDRCKKLETQVFRIEATGPLLRDAAFLAGKLLKEVADASAKTHNGYEGSQERTHLWVYLARALSDISTDVPINVDEAYRRALDSITAERAAVQKLLQILVAARRTLTIEETGAILGLSLIQDPKCVQAARWEEASLRKLVHDLSPLLRISGSRVHFVHESAVDFLLNTEAARSWRVDQKGANEAMTLACVKSLLLPETDANDLRLATSGVLFDYASQHLGQHARDTGSDLSADAAGLLELYNEDREIFLTWTSQFWKHQPHAPGGYGGLHMAAYQGLGSVVETLLEREDTDAEISCSSGDTALTLASQCGHLDVVGLLCKQGVTIDAKGGAVGSPLQAAAAGGFTAVVRLLLDHGAQVDGVDDAKGMPLYMAVLNDHENVVDLLLEAGANANIGGIHPPHLARTAIKDLKESAFNLAVSRNDGSTVKKMLKHGADVNDDNGPYGPPLQRAASMGFLNMVNTLLDAGADVDGRKSSNGPPLYEAIWGRHINVVQSLLEQGADVNITKPGEDSPWGMLHCAFERKSRRIVEMLLAHSTSDFARGPSFGIAVVLAAATGKADSLLVLLEERVEEIFEGGWHHAALREAARAGNMDLCEMLLDLDADINSDGLDSQVSSSAAMEPALVEAARKGHHDIVRMMLSRPHAWHYQHVADRALIAAASEAHLQTAQILLERTADPNGLSQGASYTPLGVICTETWKQSHSSLATWVEEDYNERDQPEPRIQDLEAVAACILDNGADAHGEIWFDGLPLQAAAFRGLEGIVRLLLSHGADVNAVKGHHGSALNAAVKGEHYEVVKILLNAGAEVNAQPLIPSVYHLPPVPGAAIITAAARDNVKILQTLIDHGADVNIKGSCHTTVRNSEYTDALTAATVEGHTDTIKILLTNAAGKNLSPEDWLNNFEIACMSGRVDIASVLLDAHSESPTRQQLAQHALPGSCRYGHIEIVQLLLESDIDLDVGNEHFRAPITEATAEGQAEIVRLLLTKGANPDTGDKDQRATPLCEAALKNHAEIAALFLDHGASVHARHPLHGDVLQCAAVGGSSQTIEMLLGRAVSILGTGGEYGSALKAAAYKGHADVVLALLKAGADPDADGGTAGTALHGAVKGGNLVVAKVLLDAGADVDAVGEGGSALMVAVAKGDESMARLLVGRGADVEFDCGSKGSPLLVAMHREDEAMVRLLSRWQDLQAGMKESRS</sequence>
<dbReference type="InterPro" id="IPR002110">
    <property type="entry name" value="Ankyrin_rpt"/>
</dbReference>
<feature type="repeat" description="ANK" evidence="3">
    <location>
        <begin position="1185"/>
        <end position="1217"/>
    </location>
</feature>
<feature type="repeat" description="ANK" evidence="3">
    <location>
        <begin position="559"/>
        <end position="588"/>
    </location>
</feature>
<feature type="repeat" description="ANK" evidence="3">
    <location>
        <begin position="1318"/>
        <end position="1350"/>
    </location>
</feature>
<evidence type="ECO:0000259" key="4">
    <source>
        <dbReference type="Pfam" id="PF24883"/>
    </source>
</evidence>
<dbReference type="PROSITE" id="PS50088">
    <property type="entry name" value="ANK_REPEAT"/>
    <property type="match status" value="13"/>
</dbReference>
<dbReference type="Gene3D" id="1.25.40.20">
    <property type="entry name" value="Ankyrin repeat-containing domain"/>
    <property type="match status" value="4"/>
</dbReference>
<dbReference type="EMBL" id="NKHZ01000010">
    <property type="protein sequence ID" value="PNS21652.1"/>
    <property type="molecule type" value="Genomic_DNA"/>
</dbReference>
<evidence type="ECO:0000313" key="5">
    <source>
        <dbReference type="EMBL" id="PNS21652.1"/>
    </source>
</evidence>
<feature type="repeat" description="ANK" evidence="3">
    <location>
        <begin position="700"/>
        <end position="732"/>
    </location>
</feature>
<dbReference type="InterPro" id="IPR036770">
    <property type="entry name" value="Ankyrin_rpt-contain_sf"/>
</dbReference>
<dbReference type="Pfam" id="PF12796">
    <property type="entry name" value="Ank_2"/>
    <property type="match status" value="7"/>
</dbReference>
<dbReference type="InParanoid" id="A0A2K1R2Y9"/>
<dbReference type="InterPro" id="IPR056884">
    <property type="entry name" value="NPHP3-like_N"/>
</dbReference>
<dbReference type="PANTHER" id="PTHR24198:SF165">
    <property type="entry name" value="ANKYRIN REPEAT-CONTAINING PROTEIN-RELATED"/>
    <property type="match status" value="1"/>
</dbReference>
<dbReference type="Gene3D" id="3.40.50.300">
    <property type="entry name" value="P-loop containing nucleotide triphosphate hydrolases"/>
    <property type="match status" value="1"/>
</dbReference>
<dbReference type="PROSITE" id="PS50297">
    <property type="entry name" value="ANK_REP_REGION"/>
    <property type="match status" value="9"/>
</dbReference>
<dbReference type="SMART" id="SM00248">
    <property type="entry name" value="ANK"/>
    <property type="match status" value="22"/>
</dbReference>
<reference evidence="5 6" key="1">
    <citation type="submission" date="2017-06" db="EMBL/GenBank/DDBJ databases">
        <title>Draft genome sequence of a variant of Elsinoe murrayae.</title>
        <authorList>
            <person name="Cheng Q."/>
        </authorList>
    </citation>
    <scope>NUCLEOTIDE SEQUENCE [LARGE SCALE GENOMIC DNA]</scope>
    <source>
        <strain evidence="5 6">CQ-2017a</strain>
    </source>
</reference>